<protein>
    <recommendedName>
        <fullName evidence="3">BioF2-like acetyltransferase domain-containing protein</fullName>
    </recommendedName>
</protein>
<proteinExistence type="predicted"/>
<organism evidence="1 2">
    <name type="scientific">Candidatus Kaiserbacteria bacterium CG10_big_fil_rev_8_21_14_0_10_49_17</name>
    <dbReference type="NCBI Taxonomy" id="1974609"/>
    <lineage>
        <taxon>Bacteria</taxon>
        <taxon>Candidatus Kaiseribacteriota</taxon>
    </lineage>
</organism>
<dbReference type="AlphaFoldDB" id="A0A2M6WDY0"/>
<comment type="caution">
    <text evidence="1">The sequence shown here is derived from an EMBL/GenBank/DDBJ whole genome shotgun (WGS) entry which is preliminary data.</text>
</comment>
<accession>A0A2M6WDY0</accession>
<name>A0A2M6WDY0_9BACT</name>
<dbReference type="InterPro" id="IPR016181">
    <property type="entry name" value="Acyl_CoA_acyltransferase"/>
</dbReference>
<dbReference type="PANTHER" id="PTHR36174:SF1">
    <property type="entry name" value="LIPID II:GLYCINE GLYCYLTRANSFERASE"/>
    <property type="match status" value="1"/>
</dbReference>
<reference evidence="2" key="1">
    <citation type="submission" date="2017-09" db="EMBL/GenBank/DDBJ databases">
        <title>Depth-based differentiation of microbial function through sediment-hosted aquifers and enrichment of novel symbionts in the deep terrestrial subsurface.</title>
        <authorList>
            <person name="Probst A.J."/>
            <person name="Ladd B."/>
            <person name="Jarett J.K."/>
            <person name="Geller-Mcgrath D.E."/>
            <person name="Sieber C.M.K."/>
            <person name="Emerson J.B."/>
            <person name="Anantharaman K."/>
            <person name="Thomas B.C."/>
            <person name="Malmstrom R."/>
            <person name="Stieglmeier M."/>
            <person name="Klingl A."/>
            <person name="Woyke T."/>
            <person name="Ryan C.M."/>
            <person name="Banfield J.F."/>
        </authorList>
    </citation>
    <scope>NUCLEOTIDE SEQUENCE [LARGE SCALE GENOMIC DNA]</scope>
</reference>
<evidence type="ECO:0000313" key="1">
    <source>
        <dbReference type="EMBL" id="PIT90992.1"/>
    </source>
</evidence>
<dbReference type="Gene3D" id="3.40.630.30">
    <property type="match status" value="1"/>
</dbReference>
<sequence>MKNRVTHASLFGLPYSRFLTQDASLLPLDSLRKRNAYIHIYSYARAALPGFEETSQHIIIINLRHSLEDIFDAFKKNTRNEIRKTENIPELTFSIPDRKNRDSYRFYTAIKKRDGVTPDAYIEFRGCLFFNAYYKGKMIVSVSCYDTGEILRLKHIVSERKNPSFDATLIGYATRRVMWELCKYGKERGYSTIDLAGANVSEANKSGITAFKQSFGGELKEIWVYRSKTPAFRWAQKGAHMFGKNIH</sequence>
<dbReference type="PANTHER" id="PTHR36174">
    <property type="entry name" value="LIPID II:GLYCINE GLYCYLTRANSFERASE"/>
    <property type="match status" value="1"/>
</dbReference>
<evidence type="ECO:0008006" key="3">
    <source>
        <dbReference type="Google" id="ProtNLM"/>
    </source>
</evidence>
<dbReference type="Proteomes" id="UP000228809">
    <property type="component" value="Unassembled WGS sequence"/>
</dbReference>
<dbReference type="EMBL" id="PFBJ01000015">
    <property type="protein sequence ID" value="PIT90992.1"/>
    <property type="molecule type" value="Genomic_DNA"/>
</dbReference>
<dbReference type="InterPro" id="IPR050644">
    <property type="entry name" value="PG_Glycine_Bridge_Synth"/>
</dbReference>
<dbReference type="SUPFAM" id="SSF55729">
    <property type="entry name" value="Acyl-CoA N-acyltransferases (Nat)"/>
    <property type="match status" value="1"/>
</dbReference>
<gene>
    <name evidence="1" type="ORF">COU17_02745</name>
</gene>
<evidence type="ECO:0000313" key="2">
    <source>
        <dbReference type="Proteomes" id="UP000228809"/>
    </source>
</evidence>